<protein>
    <submittedName>
        <fullName evidence="1">Uncharacterized protein</fullName>
    </submittedName>
</protein>
<gene>
    <name evidence="1" type="ORF">MML48_5g00001530</name>
</gene>
<comment type="caution">
    <text evidence="1">The sequence shown here is derived from an EMBL/GenBank/DDBJ whole genome shotgun (WGS) entry which is preliminary data.</text>
</comment>
<name>A0ACB9T5T2_HOLOL</name>
<evidence type="ECO:0000313" key="1">
    <source>
        <dbReference type="EMBL" id="KAI4462165.1"/>
    </source>
</evidence>
<accession>A0ACB9T5T2</accession>
<reference evidence="1" key="1">
    <citation type="submission" date="2022-04" db="EMBL/GenBank/DDBJ databases">
        <title>Chromosome-scale genome assembly of Holotrichia oblita Faldermann.</title>
        <authorList>
            <person name="Rongchong L."/>
        </authorList>
    </citation>
    <scope>NUCLEOTIDE SEQUENCE</scope>
    <source>
        <strain evidence="1">81SQS9</strain>
    </source>
</reference>
<proteinExistence type="predicted"/>
<keyword evidence="2" id="KW-1185">Reference proteome</keyword>
<sequence>MSGPGGHGGGGWSPLHFRPPSPYGPSPPPRLGGPEMNVYGPRPPFMPCPRPRWPTPRPMTPSSPIPPGPKPFRMPMHPPSPAPMRCASPDFYRGISPYIPCESGPVYRERVQTPYGQEVISGPNREYEFVGVPLEPPPLPQNYEPEEEEQGPSTAEIIANQSQDYIDEKLAEYQATIYQLQDVIRIVHISNKDERLSTEVKIADTVYITL</sequence>
<evidence type="ECO:0000313" key="2">
    <source>
        <dbReference type="Proteomes" id="UP001056778"/>
    </source>
</evidence>
<organism evidence="1 2">
    <name type="scientific">Holotrichia oblita</name>
    <name type="common">Chafer beetle</name>
    <dbReference type="NCBI Taxonomy" id="644536"/>
    <lineage>
        <taxon>Eukaryota</taxon>
        <taxon>Metazoa</taxon>
        <taxon>Ecdysozoa</taxon>
        <taxon>Arthropoda</taxon>
        <taxon>Hexapoda</taxon>
        <taxon>Insecta</taxon>
        <taxon>Pterygota</taxon>
        <taxon>Neoptera</taxon>
        <taxon>Endopterygota</taxon>
        <taxon>Coleoptera</taxon>
        <taxon>Polyphaga</taxon>
        <taxon>Scarabaeiformia</taxon>
        <taxon>Scarabaeidae</taxon>
        <taxon>Melolonthinae</taxon>
        <taxon>Holotrichia</taxon>
    </lineage>
</organism>
<dbReference type="Proteomes" id="UP001056778">
    <property type="component" value="Chromosome 5"/>
</dbReference>
<dbReference type="EMBL" id="CM043019">
    <property type="protein sequence ID" value="KAI4462165.1"/>
    <property type="molecule type" value="Genomic_DNA"/>
</dbReference>